<keyword evidence="7 9" id="KW-1133">Transmembrane helix</keyword>
<protein>
    <recommendedName>
        <fullName evidence="9">Membrane fusion protein (MFP) family protein</fullName>
    </recommendedName>
</protein>
<dbReference type="InterPro" id="IPR010129">
    <property type="entry name" value="T1SS_HlyD"/>
</dbReference>
<dbReference type="SUPFAM" id="SSF111369">
    <property type="entry name" value="HlyD-like secretion proteins"/>
    <property type="match status" value="1"/>
</dbReference>
<evidence type="ECO:0000256" key="4">
    <source>
        <dbReference type="ARBA" id="ARBA00022475"/>
    </source>
</evidence>
<feature type="transmembrane region" description="Helical" evidence="9">
    <location>
        <begin position="20"/>
        <end position="42"/>
    </location>
</feature>
<dbReference type="Pfam" id="PF25994">
    <property type="entry name" value="HH_AprE"/>
    <property type="match status" value="1"/>
</dbReference>
<dbReference type="RefSeq" id="WP_109101679.1">
    <property type="nucleotide sequence ID" value="NZ_QDKQ01000054.1"/>
</dbReference>
<keyword evidence="8 9" id="KW-0472">Membrane</keyword>
<comment type="similarity">
    <text evidence="2 9">Belongs to the membrane fusion protein (MFP) (TC 8.A.1) family.</text>
</comment>
<dbReference type="Gene3D" id="2.40.50.100">
    <property type="match status" value="1"/>
</dbReference>
<evidence type="ECO:0000259" key="10">
    <source>
        <dbReference type="Pfam" id="PF25994"/>
    </source>
</evidence>
<gene>
    <name evidence="12" type="ORF">DDF67_15015</name>
</gene>
<dbReference type="PANTHER" id="PTHR30386:SF17">
    <property type="entry name" value="ALKALINE PROTEASE SECRETION PROTEIN APRE"/>
    <property type="match status" value="1"/>
</dbReference>
<evidence type="ECO:0000256" key="7">
    <source>
        <dbReference type="ARBA" id="ARBA00022989"/>
    </source>
</evidence>
<keyword evidence="13" id="KW-1185">Reference proteome</keyword>
<evidence type="ECO:0000256" key="9">
    <source>
        <dbReference type="RuleBase" id="RU365093"/>
    </source>
</evidence>
<name>A0A2T9JU97_9CAUL</name>
<dbReference type="GO" id="GO:0005886">
    <property type="term" value="C:plasma membrane"/>
    <property type="evidence" value="ECO:0007669"/>
    <property type="project" value="UniProtKB-SubCell"/>
</dbReference>
<comment type="subcellular location">
    <subcellularLocation>
        <location evidence="1 9">Cell inner membrane</location>
        <topology evidence="1 9">Single-pass membrane protein</topology>
    </subcellularLocation>
</comment>
<sequence length="448" mass="48889">MSAELVGDKAYTRLPDQPDATLKIGALIAGAFFVAFLGWAALTPLDAGSYAHGLIAVAGNRQAVQVRDGGIVTRLAVQEGENVKKGQVLLELSASEVRSVERGLTAEVYALWAQRARLQAERDGAPSLSPPAEFAAIASEDRPLAEEALELQRRHFAARRAALSTQRGVLVQRSRQLAEQTSGAERQLDANRRQQDLVSKELRGVKALADEGYAPQTRVLALERNAASLAGEDGAYRAQIARSREAIGESRLQLLSLERERMEEIADQMREVQVKLDELQPKLSAAREQLSRAIVRAPTSGKVVGLKVFTVGGVAAPNQTLMEIVPQNRRLVIQAKVSPADVDDLSVGQRTQVRFSTIHDKKLPLVDGRLETISADSLTDEKTGAQYFSAEIAVPEAELDKIRAVRGAQTRLQAGMPVEVLVPLRKRSALAYLIDPITQTFWRFGRES</sequence>
<dbReference type="Gene3D" id="2.40.30.170">
    <property type="match status" value="1"/>
</dbReference>
<comment type="caution">
    <text evidence="12">The sequence shown here is derived from an EMBL/GenBank/DDBJ whole genome shotgun (WGS) entry which is preliminary data.</text>
</comment>
<dbReference type="Proteomes" id="UP000245073">
    <property type="component" value="Unassembled WGS sequence"/>
</dbReference>
<evidence type="ECO:0000256" key="5">
    <source>
        <dbReference type="ARBA" id="ARBA00022519"/>
    </source>
</evidence>
<evidence type="ECO:0000256" key="8">
    <source>
        <dbReference type="ARBA" id="ARBA00023136"/>
    </source>
</evidence>
<evidence type="ECO:0000313" key="12">
    <source>
        <dbReference type="EMBL" id="PVM87121.1"/>
    </source>
</evidence>
<dbReference type="EMBL" id="QDKQ01000054">
    <property type="protein sequence ID" value="PVM87121.1"/>
    <property type="molecule type" value="Genomic_DNA"/>
</dbReference>
<keyword evidence="4 9" id="KW-1003">Cell membrane</keyword>
<feature type="domain" description="AprE-like beta-barrel" evidence="11">
    <location>
        <begin position="331"/>
        <end position="423"/>
    </location>
</feature>
<dbReference type="NCBIfam" id="TIGR01843">
    <property type="entry name" value="type_I_hlyD"/>
    <property type="match status" value="1"/>
</dbReference>
<dbReference type="InterPro" id="IPR050739">
    <property type="entry name" value="MFP"/>
</dbReference>
<accession>A0A2T9JU97</accession>
<evidence type="ECO:0000256" key="2">
    <source>
        <dbReference type="ARBA" id="ARBA00009477"/>
    </source>
</evidence>
<evidence type="ECO:0000256" key="6">
    <source>
        <dbReference type="ARBA" id="ARBA00022692"/>
    </source>
</evidence>
<dbReference type="PANTHER" id="PTHR30386">
    <property type="entry name" value="MEMBRANE FUSION SUBUNIT OF EMRAB-TOLC MULTIDRUG EFFLUX PUMP"/>
    <property type="match status" value="1"/>
</dbReference>
<dbReference type="PRINTS" id="PR01490">
    <property type="entry name" value="RTXTOXIND"/>
</dbReference>
<dbReference type="OrthoDB" id="9810980at2"/>
<evidence type="ECO:0000256" key="3">
    <source>
        <dbReference type="ARBA" id="ARBA00022448"/>
    </source>
</evidence>
<keyword evidence="5 9" id="KW-0997">Cell inner membrane</keyword>
<proteinExistence type="inferred from homology"/>
<keyword evidence="6 9" id="KW-0812">Transmembrane</keyword>
<keyword evidence="3 9" id="KW-0813">Transport</keyword>
<dbReference type="GO" id="GO:0015031">
    <property type="term" value="P:protein transport"/>
    <property type="evidence" value="ECO:0007669"/>
    <property type="project" value="InterPro"/>
</dbReference>
<dbReference type="InterPro" id="IPR058982">
    <property type="entry name" value="Beta-barrel_AprE"/>
</dbReference>
<evidence type="ECO:0000259" key="11">
    <source>
        <dbReference type="Pfam" id="PF26002"/>
    </source>
</evidence>
<dbReference type="InterPro" id="IPR058781">
    <property type="entry name" value="HH_AprE-like"/>
</dbReference>
<feature type="domain" description="AprE-like long alpha-helical hairpin" evidence="10">
    <location>
        <begin position="101"/>
        <end position="289"/>
    </location>
</feature>
<reference evidence="12 13" key="1">
    <citation type="submission" date="2018-04" db="EMBL/GenBank/DDBJ databases">
        <title>The genome sequence of Caulobacter sp. 744.</title>
        <authorList>
            <person name="Gao J."/>
            <person name="Sun J."/>
        </authorList>
    </citation>
    <scope>NUCLEOTIDE SEQUENCE [LARGE SCALE GENOMIC DNA]</scope>
    <source>
        <strain evidence="12 13">774</strain>
    </source>
</reference>
<evidence type="ECO:0000313" key="13">
    <source>
        <dbReference type="Proteomes" id="UP000245073"/>
    </source>
</evidence>
<evidence type="ECO:0000256" key="1">
    <source>
        <dbReference type="ARBA" id="ARBA00004377"/>
    </source>
</evidence>
<dbReference type="AlphaFoldDB" id="A0A2T9JU97"/>
<organism evidence="12 13">
    <name type="scientific">Caulobacter endophyticus</name>
    <dbReference type="NCBI Taxonomy" id="2172652"/>
    <lineage>
        <taxon>Bacteria</taxon>
        <taxon>Pseudomonadati</taxon>
        <taxon>Pseudomonadota</taxon>
        <taxon>Alphaproteobacteria</taxon>
        <taxon>Caulobacterales</taxon>
        <taxon>Caulobacteraceae</taxon>
        <taxon>Caulobacter</taxon>
    </lineage>
</organism>
<dbReference type="Pfam" id="PF26002">
    <property type="entry name" value="Beta-barrel_AprE"/>
    <property type="match status" value="1"/>
</dbReference>